<dbReference type="RefSeq" id="XP_005785414.1">
    <property type="nucleotide sequence ID" value="XM_005785357.1"/>
</dbReference>
<keyword evidence="2" id="KW-0547">Nucleotide-binding</keyword>
<evidence type="ECO:0008006" key="6">
    <source>
        <dbReference type="Google" id="ProtNLM"/>
    </source>
</evidence>
<dbReference type="PANTHER" id="PTHR12169:SF6">
    <property type="entry name" value="AFG1-LIKE ATPASE"/>
    <property type="match status" value="1"/>
</dbReference>
<dbReference type="Gene3D" id="3.40.50.300">
    <property type="entry name" value="P-loop containing nucleotide triphosphate hydrolases"/>
    <property type="match status" value="1"/>
</dbReference>
<evidence type="ECO:0000256" key="2">
    <source>
        <dbReference type="ARBA" id="ARBA00022741"/>
    </source>
</evidence>
<reference evidence="4" key="2">
    <citation type="submission" date="2024-10" db="UniProtKB">
        <authorList>
            <consortium name="EnsemblProtists"/>
        </authorList>
    </citation>
    <scope>IDENTIFICATION</scope>
</reference>
<keyword evidence="5" id="KW-1185">Reference proteome</keyword>
<proteinExistence type="inferred from homology"/>
<dbReference type="InterPro" id="IPR027417">
    <property type="entry name" value="P-loop_NTPase"/>
</dbReference>
<dbReference type="OMA" id="GKLYYLX"/>
<sequence length="397" mass="42925">MRPLRGCFRNFSRWRSSGPGGLLASYDAAVARGRIRPDPAQRAAAEALQRLQDGTLADSGGSEAAAGAYIHGPVGGGKSMLMDLFYETSLRGPRRRLHFHELMIDVHKRLHRPLEIVAQQLVEADSLLCLDEMQVTDVADAMILRQLFDLLLARGVTARRCTSAGDGFTMEREPALYERGLNRKYFLPFVALIHTRFSNLALAAAADYRTLRPPNGAPAPLSAEACGAAEEGRLRVARTAPGEAAWFEFAELCEARPGEPARGAPDFLALASAVRTVYLNGVPRLDVRQRNEARRLVLLVDALYEARCALHVAAEAPLAELLSPLLDGGGADTMMAGAEVAVDDAGAASLPFSVAPVGGRYSVDGELASFFTAKDEAFMLRRTLSRLTEMCGPQAEY</sequence>
<evidence type="ECO:0000313" key="4">
    <source>
        <dbReference type="EnsemblProtists" id="EOD32985"/>
    </source>
</evidence>
<dbReference type="eggNOG" id="KOG2383">
    <property type="taxonomic scope" value="Eukaryota"/>
</dbReference>
<dbReference type="InterPro" id="IPR005654">
    <property type="entry name" value="ATPase_AFG1-like"/>
</dbReference>
<reference evidence="5" key="1">
    <citation type="journal article" date="2013" name="Nature">
        <title>Pan genome of the phytoplankton Emiliania underpins its global distribution.</title>
        <authorList>
            <person name="Read B.A."/>
            <person name="Kegel J."/>
            <person name="Klute M.J."/>
            <person name="Kuo A."/>
            <person name="Lefebvre S.C."/>
            <person name="Maumus F."/>
            <person name="Mayer C."/>
            <person name="Miller J."/>
            <person name="Monier A."/>
            <person name="Salamov A."/>
            <person name="Young J."/>
            <person name="Aguilar M."/>
            <person name="Claverie J.M."/>
            <person name="Frickenhaus S."/>
            <person name="Gonzalez K."/>
            <person name="Herman E.K."/>
            <person name="Lin Y.C."/>
            <person name="Napier J."/>
            <person name="Ogata H."/>
            <person name="Sarno A.F."/>
            <person name="Shmutz J."/>
            <person name="Schroeder D."/>
            <person name="de Vargas C."/>
            <person name="Verret F."/>
            <person name="von Dassow P."/>
            <person name="Valentin K."/>
            <person name="Van de Peer Y."/>
            <person name="Wheeler G."/>
            <person name="Dacks J.B."/>
            <person name="Delwiche C.F."/>
            <person name="Dyhrman S.T."/>
            <person name="Glockner G."/>
            <person name="John U."/>
            <person name="Richards T."/>
            <person name="Worden A.Z."/>
            <person name="Zhang X."/>
            <person name="Grigoriev I.V."/>
            <person name="Allen A.E."/>
            <person name="Bidle K."/>
            <person name="Borodovsky M."/>
            <person name="Bowler C."/>
            <person name="Brownlee C."/>
            <person name="Cock J.M."/>
            <person name="Elias M."/>
            <person name="Gladyshev V.N."/>
            <person name="Groth M."/>
            <person name="Guda C."/>
            <person name="Hadaegh A."/>
            <person name="Iglesias-Rodriguez M.D."/>
            <person name="Jenkins J."/>
            <person name="Jones B.M."/>
            <person name="Lawson T."/>
            <person name="Leese F."/>
            <person name="Lindquist E."/>
            <person name="Lobanov A."/>
            <person name="Lomsadze A."/>
            <person name="Malik S.B."/>
            <person name="Marsh M.E."/>
            <person name="Mackinder L."/>
            <person name="Mock T."/>
            <person name="Mueller-Roeber B."/>
            <person name="Pagarete A."/>
            <person name="Parker M."/>
            <person name="Probert I."/>
            <person name="Quesneville H."/>
            <person name="Raines C."/>
            <person name="Rensing S.A."/>
            <person name="Riano-Pachon D.M."/>
            <person name="Richier S."/>
            <person name="Rokitta S."/>
            <person name="Shiraiwa Y."/>
            <person name="Soanes D.M."/>
            <person name="van der Giezen M."/>
            <person name="Wahlund T.M."/>
            <person name="Williams B."/>
            <person name="Wilson W."/>
            <person name="Wolfe G."/>
            <person name="Wurch L.L."/>
        </authorList>
    </citation>
    <scope>NUCLEOTIDE SEQUENCE</scope>
</reference>
<dbReference type="EnsemblProtists" id="EOD32985">
    <property type="protein sequence ID" value="EOD32985"/>
    <property type="gene ID" value="EMIHUDRAFT_455910"/>
</dbReference>
<keyword evidence="3" id="KW-0067">ATP-binding</keyword>
<evidence type="ECO:0000256" key="3">
    <source>
        <dbReference type="ARBA" id="ARBA00022840"/>
    </source>
</evidence>
<name>A0A0D3KB50_EMIH1</name>
<evidence type="ECO:0000313" key="5">
    <source>
        <dbReference type="Proteomes" id="UP000013827"/>
    </source>
</evidence>
<dbReference type="GO" id="GO:0005739">
    <property type="term" value="C:mitochondrion"/>
    <property type="evidence" value="ECO:0007669"/>
    <property type="project" value="TreeGrafter"/>
</dbReference>
<dbReference type="GO" id="GO:0016887">
    <property type="term" value="F:ATP hydrolysis activity"/>
    <property type="evidence" value="ECO:0007669"/>
    <property type="project" value="InterPro"/>
</dbReference>
<accession>A0A0D3KB50</accession>
<comment type="similarity">
    <text evidence="1">Belongs to the AFG1 ATPase family.</text>
</comment>
<dbReference type="GO" id="GO:0005524">
    <property type="term" value="F:ATP binding"/>
    <property type="evidence" value="ECO:0007669"/>
    <property type="project" value="UniProtKB-KW"/>
</dbReference>
<protein>
    <recommendedName>
        <fullName evidence="6">ATPase</fullName>
    </recommendedName>
</protein>
<evidence type="ECO:0000256" key="1">
    <source>
        <dbReference type="ARBA" id="ARBA00010322"/>
    </source>
</evidence>
<dbReference type="AlphaFoldDB" id="A0A0D3KB50"/>
<dbReference type="SUPFAM" id="SSF52540">
    <property type="entry name" value="P-loop containing nucleoside triphosphate hydrolases"/>
    <property type="match status" value="1"/>
</dbReference>
<dbReference type="Proteomes" id="UP000013827">
    <property type="component" value="Unassembled WGS sequence"/>
</dbReference>
<dbReference type="PaxDb" id="2903-EOD32985"/>
<dbReference type="NCBIfam" id="NF040713">
    <property type="entry name" value="ZapE"/>
    <property type="match status" value="1"/>
</dbReference>
<dbReference type="Pfam" id="PF03969">
    <property type="entry name" value="AFG1_ATPase"/>
    <property type="match status" value="1"/>
</dbReference>
<dbReference type="HOGENOM" id="CLU_008681_3_0_1"/>
<organism evidence="4 5">
    <name type="scientific">Emiliania huxleyi (strain CCMP1516)</name>
    <dbReference type="NCBI Taxonomy" id="280463"/>
    <lineage>
        <taxon>Eukaryota</taxon>
        <taxon>Haptista</taxon>
        <taxon>Haptophyta</taxon>
        <taxon>Prymnesiophyceae</taxon>
        <taxon>Isochrysidales</taxon>
        <taxon>Noelaerhabdaceae</taxon>
        <taxon>Emiliania</taxon>
    </lineage>
</organism>
<dbReference type="GeneID" id="17278258"/>
<dbReference type="KEGG" id="ehx:EMIHUDRAFT_455910"/>
<dbReference type="PANTHER" id="PTHR12169">
    <property type="entry name" value="ATPASE N2B"/>
    <property type="match status" value="1"/>
</dbReference>